<gene>
    <name evidence="1" type="ORF">PENTCL1PPCAC_6383</name>
</gene>
<organism evidence="1 2">
    <name type="scientific">Pristionchus entomophagus</name>
    <dbReference type="NCBI Taxonomy" id="358040"/>
    <lineage>
        <taxon>Eukaryota</taxon>
        <taxon>Metazoa</taxon>
        <taxon>Ecdysozoa</taxon>
        <taxon>Nematoda</taxon>
        <taxon>Chromadorea</taxon>
        <taxon>Rhabditida</taxon>
        <taxon>Rhabditina</taxon>
        <taxon>Diplogasteromorpha</taxon>
        <taxon>Diplogasteroidea</taxon>
        <taxon>Neodiplogasteridae</taxon>
        <taxon>Pristionchus</taxon>
    </lineage>
</organism>
<proteinExistence type="predicted"/>
<comment type="caution">
    <text evidence="1">The sequence shown here is derived from an EMBL/GenBank/DDBJ whole genome shotgun (WGS) entry which is preliminary data.</text>
</comment>
<accession>A0AAV5SUB3</accession>
<dbReference type="Proteomes" id="UP001432027">
    <property type="component" value="Unassembled WGS sequence"/>
</dbReference>
<dbReference type="AlphaFoldDB" id="A0AAV5SUB3"/>
<evidence type="ECO:0000313" key="2">
    <source>
        <dbReference type="Proteomes" id="UP001432027"/>
    </source>
</evidence>
<sequence length="333" mass="38367">QMDDPAQRKHQRQVAELVEKTIIDTHKFEVSGHAFPGYKPFTLILKEMRYREMGDRRLRLDKIWPSLIKSENRSFEVNHEIRARGKTMSDCKRVVSNGGVIGLEEEVVRGFVHERLDGHRIKQILVADTEAVVRNGAHLEWSNHSKNVMEKYVILLNEVGQVRLYVEEENNYILAHRFNLPAHLFNFKTINWNIEKDEIFVVGVAPRTHIDDIGDDQFSHNSRRSNSTPFTRSSALAVISLYPEVVVKYLVRLDSQMFGQLSSVSLHGDALVCMSPKLTNIYNMRSLYTEYCDSIPTGTDYGSPSSDRVVLFNMIIGKETTATQNFLWFTQFN</sequence>
<dbReference type="EMBL" id="BTSX01000002">
    <property type="protein sequence ID" value="GMS84208.1"/>
    <property type="molecule type" value="Genomic_DNA"/>
</dbReference>
<evidence type="ECO:0000313" key="1">
    <source>
        <dbReference type="EMBL" id="GMS84208.1"/>
    </source>
</evidence>
<reference evidence="1" key="1">
    <citation type="submission" date="2023-10" db="EMBL/GenBank/DDBJ databases">
        <title>Genome assembly of Pristionchus species.</title>
        <authorList>
            <person name="Yoshida K."/>
            <person name="Sommer R.J."/>
        </authorList>
    </citation>
    <scope>NUCLEOTIDE SEQUENCE</scope>
    <source>
        <strain evidence="1">RS0144</strain>
    </source>
</reference>
<protein>
    <submittedName>
        <fullName evidence="1">Uncharacterized protein</fullName>
    </submittedName>
</protein>
<name>A0AAV5SUB3_9BILA</name>
<feature type="non-terminal residue" evidence="1">
    <location>
        <position position="1"/>
    </location>
</feature>
<keyword evidence="2" id="KW-1185">Reference proteome</keyword>